<keyword evidence="5 6" id="KW-0472">Membrane</keyword>
<feature type="transmembrane region" description="Helical" evidence="6">
    <location>
        <begin position="6"/>
        <end position="28"/>
    </location>
</feature>
<keyword evidence="2 6" id="KW-0812">Transmembrane</keyword>
<feature type="transmembrane region" description="Helical" evidence="6">
    <location>
        <begin position="186"/>
        <end position="212"/>
    </location>
</feature>
<dbReference type="GO" id="GO:0020037">
    <property type="term" value="F:heme binding"/>
    <property type="evidence" value="ECO:0007669"/>
    <property type="project" value="InterPro"/>
</dbReference>
<feature type="transmembrane region" description="Helical" evidence="6">
    <location>
        <begin position="136"/>
        <end position="162"/>
    </location>
</feature>
<sequence>MINSSQLFGYTTIIYLLSAAFYIGLLVFRNKKIGLVGLILASIGVLIHTGALGLRWHESYQVGIGHAPLTNMYESLVFFAWCTTLFYILLELKFKANVLGAFVMPLAVTTMAYASLSVKINSDISPLVPALQSNWLLAHVITCFIGYGSFAVAGGLGMMYLLKGRYDGHTTYQLLFSFTGRTRRWIYSWGVVAQNLIVTTLVLCSWVVYSQFLVITPQHLIITPEQQLTKNIILIALILATLIFQWTLVPLSIKRAKDFNMGRPWNILLPVLLVLLHTILILQVAPVPPAVKGVKDFLTSWPWISIPPLGVISLLLFLFLRPGTQQSNDFGLPPKDTPEPELGNILKSLPSQAVLDDLTHKTIIFGFMWLTAGIITGAVWANEAWGSYWTWDSKETWSLITWFVYALTLHARFTQGWSGSRIAWLAILGFLSVFFTYFGVNFLLAGLHSYGAS</sequence>
<dbReference type="PANTHER" id="PTHR30071:SF1">
    <property type="entry name" value="CYTOCHROME B_B6 PROTEIN-RELATED"/>
    <property type="match status" value="1"/>
</dbReference>
<reference evidence="10 11" key="1">
    <citation type="submission" date="2017-01" db="EMBL/GenBank/DDBJ databases">
        <title>The cable genome- insights into the physiology and evolution of filamentous bacteria capable of sulfide oxidation via long distance electron transfer.</title>
        <authorList>
            <person name="Schreiber L."/>
            <person name="Bjerg J.T."/>
            <person name="Boggild A."/>
            <person name="Van De Vossenberg J."/>
            <person name="Meysman F."/>
            <person name="Nielsen L.P."/>
            <person name="Schramm A."/>
            <person name="Kjeldsen K.U."/>
        </authorList>
    </citation>
    <scope>NUCLEOTIDE SEQUENCE [LARGE SCALE GENOMIC DNA]</scope>
    <source>
        <strain evidence="8">A2</strain>
        <strain evidence="9">A5</strain>
    </source>
</reference>
<keyword evidence="11" id="KW-1185">Reference proteome</keyword>
<comment type="subcellular location">
    <subcellularLocation>
        <location evidence="1">Membrane</location>
        <topology evidence="1">Multi-pass membrane protein</topology>
    </subcellularLocation>
</comment>
<feature type="transmembrane region" description="Helical" evidence="6">
    <location>
        <begin position="425"/>
        <end position="447"/>
    </location>
</feature>
<evidence type="ECO:0000313" key="8">
    <source>
        <dbReference type="EMBL" id="RWX47792.1"/>
    </source>
</evidence>
<evidence type="ECO:0000313" key="9">
    <source>
        <dbReference type="EMBL" id="RWX50877.1"/>
    </source>
</evidence>
<keyword evidence="3" id="KW-0201">Cytochrome c-type biogenesis</keyword>
<evidence type="ECO:0000256" key="5">
    <source>
        <dbReference type="ARBA" id="ARBA00023136"/>
    </source>
</evidence>
<dbReference type="AlphaFoldDB" id="A0A3S3QHR1"/>
<evidence type="ECO:0000256" key="4">
    <source>
        <dbReference type="ARBA" id="ARBA00022989"/>
    </source>
</evidence>
<evidence type="ECO:0000256" key="3">
    <source>
        <dbReference type="ARBA" id="ARBA00022748"/>
    </source>
</evidence>
<dbReference type="GO" id="GO:0005886">
    <property type="term" value="C:plasma membrane"/>
    <property type="evidence" value="ECO:0007669"/>
    <property type="project" value="TreeGrafter"/>
</dbReference>
<dbReference type="Pfam" id="PF01578">
    <property type="entry name" value="Cytochrom_C_asm"/>
    <property type="match status" value="2"/>
</dbReference>
<dbReference type="InterPro" id="IPR045062">
    <property type="entry name" value="Cyt_c_biogenesis_CcsA/CcmC"/>
</dbReference>
<feature type="domain" description="Cytochrome c assembly protein" evidence="7">
    <location>
        <begin position="309"/>
        <end position="448"/>
    </location>
</feature>
<evidence type="ECO:0000259" key="7">
    <source>
        <dbReference type="Pfam" id="PF01578"/>
    </source>
</evidence>
<dbReference type="Proteomes" id="UP000288892">
    <property type="component" value="Unassembled WGS sequence"/>
</dbReference>
<dbReference type="EMBL" id="MTKS01000252">
    <property type="protein sequence ID" value="RWX50877.1"/>
    <property type="molecule type" value="Genomic_DNA"/>
</dbReference>
<feature type="transmembrane region" description="Helical" evidence="6">
    <location>
        <begin position="362"/>
        <end position="381"/>
    </location>
</feature>
<feature type="transmembrane region" description="Helical" evidence="6">
    <location>
        <begin position="97"/>
        <end position="116"/>
    </location>
</feature>
<evidence type="ECO:0000256" key="6">
    <source>
        <dbReference type="SAM" id="Phobius"/>
    </source>
</evidence>
<feature type="domain" description="Cytochrome c assembly protein" evidence="7">
    <location>
        <begin position="70"/>
        <end position="206"/>
    </location>
</feature>
<feature type="transmembrane region" description="Helical" evidence="6">
    <location>
        <begin position="72"/>
        <end position="90"/>
    </location>
</feature>
<gene>
    <name evidence="8" type="ORF">VT99_11462</name>
    <name evidence="9" type="ORF">VU01_12522</name>
</gene>
<feature type="transmembrane region" description="Helical" evidence="6">
    <location>
        <begin position="232"/>
        <end position="253"/>
    </location>
</feature>
<comment type="caution">
    <text evidence="8">The sequence shown here is derived from an EMBL/GenBank/DDBJ whole genome shotgun (WGS) entry which is preliminary data.</text>
</comment>
<dbReference type="Proteomes" id="UP000286862">
    <property type="component" value="Unassembled WGS sequence"/>
</dbReference>
<dbReference type="InterPro" id="IPR002541">
    <property type="entry name" value="Cyt_c_assembly"/>
</dbReference>
<feature type="transmembrane region" description="Helical" evidence="6">
    <location>
        <begin position="35"/>
        <end position="52"/>
    </location>
</feature>
<evidence type="ECO:0000313" key="10">
    <source>
        <dbReference type="Proteomes" id="UP000286862"/>
    </source>
</evidence>
<protein>
    <submittedName>
        <fullName evidence="8">Cytochrome c-type biogenesis protein CcsB</fullName>
    </submittedName>
</protein>
<organism evidence="8 10">
    <name type="scientific">Candidatus Electrothrix marina</name>
    <dbReference type="NCBI Taxonomy" id="1859130"/>
    <lineage>
        <taxon>Bacteria</taxon>
        <taxon>Pseudomonadati</taxon>
        <taxon>Thermodesulfobacteriota</taxon>
        <taxon>Desulfobulbia</taxon>
        <taxon>Desulfobulbales</taxon>
        <taxon>Desulfobulbaceae</taxon>
        <taxon>Candidatus Electrothrix</taxon>
    </lineage>
</organism>
<name>A0A3S3QHR1_9BACT</name>
<proteinExistence type="predicted"/>
<evidence type="ECO:0000256" key="1">
    <source>
        <dbReference type="ARBA" id="ARBA00004141"/>
    </source>
</evidence>
<feature type="transmembrane region" description="Helical" evidence="6">
    <location>
        <begin position="300"/>
        <end position="320"/>
    </location>
</feature>
<evidence type="ECO:0000256" key="2">
    <source>
        <dbReference type="ARBA" id="ARBA00022692"/>
    </source>
</evidence>
<evidence type="ECO:0000313" key="11">
    <source>
        <dbReference type="Proteomes" id="UP000288892"/>
    </source>
</evidence>
<accession>A0A3S3QHR1</accession>
<dbReference type="GO" id="GO:0017004">
    <property type="term" value="P:cytochrome complex assembly"/>
    <property type="evidence" value="ECO:0007669"/>
    <property type="project" value="UniProtKB-KW"/>
</dbReference>
<keyword evidence="4 6" id="KW-1133">Transmembrane helix</keyword>
<feature type="transmembrane region" description="Helical" evidence="6">
    <location>
        <begin position="265"/>
        <end position="285"/>
    </location>
</feature>
<feature type="transmembrane region" description="Helical" evidence="6">
    <location>
        <begin position="396"/>
        <end position="413"/>
    </location>
</feature>
<dbReference type="PANTHER" id="PTHR30071">
    <property type="entry name" value="HEME EXPORTER PROTEIN C"/>
    <property type="match status" value="1"/>
</dbReference>
<dbReference type="EMBL" id="MTKQ01000146">
    <property type="protein sequence ID" value="RWX47792.1"/>
    <property type="molecule type" value="Genomic_DNA"/>
</dbReference>